<keyword evidence="2" id="KW-1185">Reference proteome</keyword>
<organism evidence="1 2">
    <name type="scientific">Pleurodeles waltl</name>
    <name type="common">Iberian ribbed newt</name>
    <dbReference type="NCBI Taxonomy" id="8319"/>
    <lineage>
        <taxon>Eukaryota</taxon>
        <taxon>Metazoa</taxon>
        <taxon>Chordata</taxon>
        <taxon>Craniata</taxon>
        <taxon>Vertebrata</taxon>
        <taxon>Euteleostomi</taxon>
        <taxon>Amphibia</taxon>
        <taxon>Batrachia</taxon>
        <taxon>Caudata</taxon>
        <taxon>Salamandroidea</taxon>
        <taxon>Salamandridae</taxon>
        <taxon>Pleurodelinae</taxon>
        <taxon>Pleurodeles</taxon>
    </lineage>
</organism>
<dbReference type="EMBL" id="JANPWB010000008">
    <property type="protein sequence ID" value="KAJ1163505.1"/>
    <property type="molecule type" value="Genomic_DNA"/>
</dbReference>
<evidence type="ECO:0000313" key="1">
    <source>
        <dbReference type="EMBL" id="KAJ1163505.1"/>
    </source>
</evidence>
<gene>
    <name evidence="1" type="ORF">NDU88_003963</name>
</gene>
<proteinExistence type="predicted"/>
<protein>
    <submittedName>
        <fullName evidence="1">Uncharacterized protein</fullName>
    </submittedName>
</protein>
<dbReference type="AlphaFoldDB" id="A0AAV7SHF0"/>
<comment type="caution">
    <text evidence="1">The sequence shown here is derived from an EMBL/GenBank/DDBJ whole genome shotgun (WGS) entry which is preliminary data.</text>
</comment>
<accession>A0AAV7SHF0</accession>
<dbReference type="Proteomes" id="UP001066276">
    <property type="component" value="Chromosome 4_2"/>
</dbReference>
<reference evidence="1" key="1">
    <citation type="journal article" date="2022" name="bioRxiv">
        <title>Sequencing and chromosome-scale assembly of the giantPleurodeles waltlgenome.</title>
        <authorList>
            <person name="Brown T."/>
            <person name="Elewa A."/>
            <person name="Iarovenko S."/>
            <person name="Subramanian E."/>
            <person name="Araus A.J."/>
            <person name="Petzold A."/>
            <person name="Susuki M."/>
            <person name="Suzuki K.-i.T."/>
            <person name="Hayashi T."/>
            <person name="Toyoda A."/>
            <person name="Oliveira C."/>
            <person name="Osipova E."/>
            <person name="Leigh N.D."/>
            <person name="Simon A."/>
            <person name="Yun M.H."/>
        </authorList>
    </citation>
    <scope>NUCLEOTIDE SEQUENCE</scope>
    <source>
        <strain evidence="1">20211129_DDA</strain>
        <tissue evidence="1">Liver</tissue>
    </source>
</reference>
<name>A0AAV7SHF0_PLEWA</name>
<evidence type="ECO:0000313" key="2">
    <source>
        <dbReference type="Proteomes" id="UP001066276"/>
    </source>
</evidence>
<sequence>MRGEDRDPILGLMPRRVLTTARGRRKGLSGSATFDTVRPGGAAAARSATVLFDWKNEVGILFTGLNPVKS</sequence>